<accession>A0A2S6N1J0</accession>
<dbReference type="InterPro" id="IPR003661">
    <property type="entry name" value="HisK_dim/P_dom"/>
</dbReference>
<keyword evidence="5" id="KW-0808">Transferase</keyword>
<evidence type="ECO:0000256" key="5">
    <source>
        <dbReference type="ARBA" id="ARBA00022679"/>
    </source>
</evidence>
<dbReference type="Gene3D" id="3.30.565.10">
    <property type="entry name" value="Histidine kinase-like ATPase, C-terminal domain"/>
    <property type="match status" value="1"/>
</dbReference>
<dbReference type="Proteomes" id="UP000239724">
    <property type="component" value="Unassembled WGS sequence"/>
</dbReference>
<dbReference type="PRINTS" id="PR00344">
    <property type="entry name" value="BCTRLSENSOR"/>
</dbReference>
<evidence type="ECO:0000256" key="8">
    <source>
        <dbReference type="ARBA" id="ARBA00022989"/>
    </source>
</evidence>
<dbReference type="InterPro" id="IPR003660">
    <property type="entry name" value="HAMP_dom"/>
</dbReference>
<keyword evidence="8 11" id="KW-1133">Transmembrane helix</keyword>
<dbReference type="InterPro" id="IPR036097">
    <property type="entry name" value="HisK_dim/P_sf"/>
</dbReference>
<dbReference type="Pfam" id="PF00672">
    <property type="entry name" value="HAMP"/>
    <property type="match status" value="1"/>
</dbReference>
<protein>
    <recommendedName>
        <fullName evidence="3">histidine kinase</fullName>
        <ecNumber evidence="3">2.7.13.3</ecNumber>
    </recommendedName>
</protein>
<sequence>MPRPRFRQRWVSPLLRRILLVNALPLALLVVSLLYLDQYQNGLLEAQVTALREQARVFAGALGESAVNTSDPKDPKLVAEVAGSLLRRLTEPTPDAHAKLYAPDGTVLADSRMREGPGGPITTDMLPPPVDRGPVLRMIGSIYDKVLSWLPHRAPSTTVDLTPSAGGPDWQPDVKEELRLSSSGNSNETAPYIRRTRDDRLLVTVAVPVERDKHTVGIISLTREAREVDESLFTVRMSILALFGMALALTVLLSWYLSLTIARPILRLAQAAADMREGGGRSGNLAPALLKRRDEVGALASALANSAAALWERMDATERFAADVAHELKNPLSSIRSAIETLRRIEDIDRQRQLLTIIAQDVTRMDRLISDVSDASRLDAELSRVTIEPIDVVAILRTLQQLDEATRDAEQDPRLEVIAPPNGLSVWAVEDRLVQVLRNLIGNAQSFSPPRGRIIARVRDAGGMAELCIEDEGPGIPDANLEHIFDRFYSERPTGEKFGQHSGLGLSISRQIVEALHGQISAENRRDGAGRVVGARFIVRLPMV</sequence>
<dbReference type="GO" id="GO:0016020">
    <property type="term" value="C:membrane"/>
    <property type="evidence" value="ECO:0007669"/>
    <property type="project" value="UniProtKB-SubCell"/>
</dbReference>
<dbReference type="SMART" id="SM00388">
    <property type="entry name" value="HisKA"/>
    <property type="match status" value="1"/>
</dbReference>
<dbReference type="AlphaFoldDB" id="A0A2S6N1J0"/>
<dbReference type="Gene3D" id="1.10.287.130">
    <property type="match status" value="1"/>
</dbReference>
<evidence type="ECO:0000256" key="2">
    <source>
        <dbReference type="ARBA" id="ARBA00004370"/>
    </source>
</evidence>
<dbReference type="PANTHER" id="PTHR45436:SF5">
    <property type="entry name" value="SENSOR HISTIDINE KINASE TRCS"/>
    <property type="match status" value="1"/>
</dbReference>
<dbReference type="OrthoDB" id="9805942at2"/>
<proteinExistence type="predicted"/>
<dbReference type="SUPFAM" id="SSF55874">
    <property type="entry name" value="ATPase domain of HSP90 chaperone/DNA topoisomerase II/histidine kinase"/>
    <property type="match status" value="1"/>
</dbReference>
<dbReference type="InterPro" id="IPR036890">
    <property type="entry name" value="HATPase_C_sf"/>
</dbReference>
<evidence type="ECO:0000256" key="4">
    <source>
        <dbReference type="ARBA" id="ARBA00022553"/>
    </source>
</evidence>
<evidence type="ECO:0000313" key="15">
    <source>
        <dbReference type="Proteomes" id="UP000239724"/>
    </source>
</evidence>
<evidence type="ECO:0000256" key="1">
    <source>
        <dbReference type="ARBA" id="ARBA00000085"/>
    </source>
</evidence>
<evidence type="ECO:0000256" key="9">
    <source>
        <dbReference type="ARBA" id="ARBA00023012"/>
    </source>
</evidence>
<dbReference type="InterPro" id="IPR025908">
    <property type="entry name" value="Sensor_TM1"/>
</dbReference>
<evidence type="ECO:0000256" key="6">
    <source>
        <dbReference type="ARBA" id="ARBA00022692"/>
    </source>
</evidence>
<comment type="subcellular location">
    <subcellularLocation>
        <location evidence="2">Membrane</location>
    </subcellularLocation>
</comment>
<evidence type="ECO:0000256" key="3">
    <source>
        <dbReference type="ARBA" id="ARBA00012438"/>
    </source>
</evidence>
<feature type="domain" description="HAMP" evidence="13">
    <location>
        <begin position="259"/>
        <end position="315"/>
    </location>
</feature>
<dbReference type="InterPro" id="IPR050428">
    <property type="entry name" value="TCS_sensor_his_kinase"/>
</dbReference>
<dbReference type="GO" id="GO:0000155">
    <property type="term" value="F:phosphorelay sensor kinase activity"/>
    <property type="evidence" value="ECO:0007669"/>
    <property type="project" value="InterPro"/>
</dbReference>
<evidence type="ECO:0000313" key="14">
    <source>
        <dbReference type="EMBL" id="PPQ28482.1"/>
    </source>
</evidence>
<evidence type="ECO:0000259" key="13">
    <source>
        <dbReference type="PROSITE" id="PS50885"/>
    </source>
</evidence>
<dbReference type="Pfam" id="PF13756">
    <property type="entry name" value="Stimulus_sens_1"/>
    <property type="match status" value="1"/>
</dbReference>
<organism evidence="14 15">
    <name type="scientific">Rhodopila globiformis</name>
    <name type="common">Rhodopseudomonas globiformis</name>
    <dbReference type="NCBI Taxonomy" id="1071"/>
    <lineage>
        <taxon>Bacteria</taxon>
        <taxon>Pseudomonadati</taxon>
        <taxon>Pseudomonadota</taxon>
        <taxon>Alphaproteobacteria</taxon>
        <taxon>Acetobacterales</taxon>
        <taxon>Acetobacteraceae</taxon>
        <taxon>Rhodopila</taxon>
    </lineage>
</organism>
<gene>
    <name evidence="14" type="ORF">CCS01_24290</name>
</gene>
<evidence type="ECO:0000256" key="10">
    <source>
        <dbReference type="ARBA" id="ARBA00023136"/>
    </source>
</evidence>
<feature type="domain" description="Histidine kinase" evidence="12">
    <location>
        <begin position="323"/>
        <end position="544"/>
    </location>
</feature>
<keyword evidence="9" id="KW-0902">Two-component regulatory system</keyword>
<dbReference type="InterPro" id="IPR003594">
    <property type="entry name" value="HATPase_dom"/>
</dbReference>
<dbReference type="InterPro" id="IPR025919">
    <property type="entry name" value="Stimulus_sens_dom"/>
</dbReference>
<dbReference type="InterPro" id="IPR004358">
    <property type="entry name" value="Sig_transdc_His_kin-like_C"/>
</dbReference>
<keyword evidence="15" id="KW-1185">Reference proteome</keyword>
<keyword evidence="6 11" id="KW-0812">Transmembrane</keyword>
<dbReference type="Gene3D" id="6.10.340.10">
    <property type="match status" value="1"/>
</dbReference>
<name>A0A2S6N1J0_RHOGL</name>
<dbReference type="SMART" id="SM00387">
    <property type="entry name" value="HATPase_c"/>
    <property type="match status" value="1"/>
</dbReference>
<dbReference type="Pfam" id="PF13755">
    <property type="entry name" value="Sensor_TM1"/>
    <property type="match status" value="1"/>
</dbReference>
<dbReference type="EC" id="2.7.13.3" evidence="3"/>
<dbReference type="Pfam" id="PF00512">
    <property type="entry name" value="HisKA"/>
    <property type="match status" value="1"/>
</dbReference>
<dbReference type="EMBL" id="NHRY01000243">
    <property type="protein sequence ID" value="PPQ28482.1"/>
    <property type="molecule type" value="Genomic_DNA"/>
</dbReference>
<keyword evidence="4" id="KW-0597">Phosphoprotein</keyword>
<dbReference type="Pfam" id="PF02518">
    <property type="entry name" value="HATPase_c"/>
    <property type="match status" value="1"/>
</dbReference>
<evidence type="ECO:0000256" key="7">
    <source>
        <dbReference type="ARBA" id="ARBA00022777"/>
    </source>
</evidence>
<dbReference type="SUPFAM" id="SSF47384">
    <property type="entry name" value="Homodimeric domain of signal transducing histidine kinase"/>
    <property type="match status" value="1"/>
</dbReference>
<feature type="transmembrane region" description="Helical" evidence="11">
    <location>
        <begin position="233"/>
        <end position="257"/>
    </location>
</feature>
<reference evidence="14 15" key="1">
    <citation type="journal article" date="2018" name="Arch. Microbiol.">
        <title>New insights into the metabolic potential of the phototrophic purple bacterium Rhodopila globiformis DSM 161(T) from its draft genome sequence and evidence for a vanadium-dependent nitrogenase.</title>
        <authorList>
            <person name="Imhoff J.F."/>
            <person name="Rahn T."/>
            <person name="Kunzel S."/>
            <person name="Neulinger S.C."/>
        </authorList>
    </citation>
    <scope>NUCLEOTIDE SEQUENCE [LARGE SCALE GENOMIC DNA]</scope>
    <source>
        <strain evidence="14 15">DSM 161</strain>
    </source>
</reference>
<dbReference type="PROSITE" id="PS50109">
    <property type="entry name" value="HIS_KIN"/>
    <property type="match status" value="1"/>
</dbReference>
<dbReference type="PROSITE" id="PS50885">
    <property type="entry name" value="HAMP"/>
    <property type="match status" value="1"/>
</dbReference>
<comment type="catalytic activity">
    <reaction evidence="1">
        <text>ATP + protein L-histidine = ADP + protein N-phospho-L-histidine.</text>
        <dbReference type="EC" id="2.7.13.3"/>
    </reaction>
</comment>
<evidence type="ECO:0000259" key="12">
    <source>
        <dbReference type="PROSITE" id="PS50109"/>
    </source>
</evidence>
<feature type="transmembrane region" description="Helical" evidence="11">
    <location>
        <begin position="14"/>
        <end position="36"/>
    </location>
</feature>
<evidence type="ECO:0000256" key="11">
    <source>
        <dbReference type="SAM" id="Phobius"/>
    </source>
</evidence>
<dbReference type="PANTHER" id="PTHR45436">
    <property type="entry name" value="SENSOR HISTIDINE KINASE YKOH"/>
    <property type="match status" value="1"/>
</dbReference>
<dbReference type="CDD" id="cd00082">
    <property type="entry name" value="HisKA"/>
    <property type="match status" value="1"/>
</dbReference>
<comment type="caution">
    <text evidence="14">The sequence shown here is derived from an EMBL/GenBank/DDBJ whole genome shotgun (WGS) entry which is preliminary data.</text>
</comment>
<dbReference type="SMART" id="SM00304">
    <property type="entry name" value="HAMP"/>
    <property type="match status" value="1"/>
</dbReference>
<dbReference type="InterPro" id="IPR005467">
    <property type="entry name" value="His_kinase_dom"/>
</dbReference>
<keyword evidence="10 11" id="KW-0472">Membrane</keyword>
<keyword evidence="7 14" id="KW-0418">Kinase</keyword>